<keyword evidence="3 5" id="KW-0863">Zinc-finger</keyword>
<keyword evidence="4" id="KW-0862">Zinc</keyword>
<feature type="compositionally biased region" description="Low complexity" evidence="6">
    <location>
        <begin position="121"/>
        <end position="130"/>
    </location>
</feature>
<dbReference type="InterPro" id="IPR013087">
    <property type="entry name" value="Znf_C2H2_type"/>
</dbReference>
<protein>
    <submittedName>
        <fullName evidence="8">Zinc finger protein Noc-like</fullName>
    </submittedName>
</protein>
<dbReference type="InterPro" id="IPR051520">
    <property type="entry name" value="Elbow/Noc_ZnFinger"/>
</dbReference>
<reference evidence="9" key="1">
    <citation type="submission" date="2017-11" db="EMBL/GenBank/DDBJ databases">
        <title>The sensing device of the deep-sea amphipod.</title>
        <authorList>
            <person name="Kobayashi H."/>
            <person name="Nagahama T."/>
            <person name="Arai W."/>
            <person name="Sasagawa Y."/>
            <person name="Umeda M."/>
            <person name="Hayashi T."/>
            <person name="Nikaido I."/>
            <person name="Watanabe H."/>
            <person name="Oguri K."/>
            <person name="Kitazato H."/>
            <person name="Fujioka K."/>
            <person name="Kido Y."/>
            <person name="Takami H."/>
        </authorList>
    </citation>
    <scope>NUCLEOTIDE SEQUENCE</scope>
    <source>
        <tissue evidence="9">Whole body</tissue>
    </source>
</reference>
<evidence type="ECO:0000256" key="3">
    <source>
        <dbReference type="ARBA" id="ARBA00022771"/>
    </source>
</evidence>
<feature type="compositionally biased region" description="Polar residues" evidence="6">
    <location>
        <begin position="73"/>
        <end position="83"/>
    </location>
</feature>
<feature type="compositionally biased region" description="Basic and acidic residues" evidence="6">
    <location>
        <begin position="93"/>
        <end position="110"/>
    </location>
</feature>
<evidence type="ECO:0000313" key="9">
    <source>
        <dbReference type="EMBL" id="LAC21520.1"/>
    </source>
</evidence>
<evidence type="ECO:0000256" key="1">
    <source>
        <dbReference type="ARBA" id="ARBA00010144"/>
    </source>
</evidence>
<name>A0A2P2I1C1_9CRUS</name>
<evidence type="ECO:0000259" key="7">
    <source>
        <dbReference type="PROSITE" id="PS50157"/>
    </source>
</evidence>
<dbReference type="PROSITE" id="PS50157">
    <property type="entry name" value="ZINC_FINGER_C2H2_2"/>
    <property type="match status" value="1"/>
</dbReference>
<feature type="region of interest" description="Disordered" evidence="6">
    <location>
        <begin position="41"/>
        <end position="197"/>
    </location>
</feature>
<evidence type="ECO:0000256" key="6">
    <source>
        <dbReference type="SAM" id="MobiDB-lite"/>
    </source>
</evidence>
<feature type="compositionally biased region" description="Low complexity" evidence="6">
    <location>
        <begin position="158"/>
        <end position="197"/>
    </location>
</feature>
<evidence type="ECO:0000256" key="4">
    <source>
        <dbReference type="ARBA" id="ARBA00022833"/>
    </source>
</evidence>
<comment type="similarity">
    <text evidence="1">Belongs to the Elbow/Noc family.</text>
</comment>
<dbReference type="PANTHER" id="PTHR12522">
    <property type="entry name" value="ZINC-FINGER PROTEIN NOLZ1-RELATED"/>
    <property type="match status" value="1"/>
</dbReference>
<evidence type="ECO:0000256" key="5">
    <source>
        <dbReference type="PROSITE-ProRule" id="PRU00042"/>
    </source>
</evidence>
<proteinExistence type="evidence at transcript level"/>
<dbReference type="EMBL" id="IACF01002172">
    <property type="protein sequence ID" value="LAB67835.1"/>
    <property type="molecule type" value="mRNA"/>
</dbReference>
<dbReference type="EMBL" id="IACT01002231">
    <property type="protein sequence ID" value="LAC21520.1"/>
    <property type="molecule type" value="mRNA"/>
</dbReference>
<dbReference type="GO" id="GO:0005634">
    <property type="term" value="C:nucleus"/>
    <property type="evidence" value="ECO:0007669"/>
    <property type="project" value="TreeGrafter"/>
</dbReference>
<evidence type="ECO:0000256" key="2">
    <source>
        <dbReference type="ARBA" id="ARBA00022723"/>
    </source>
</evidence>
<organism evidence="8">
    <name type="scientific">Hirondellea gigas</name>
    <dbReference type="NCBI Taxonomy" id="1518452"/>
    <lineage>
        <taxon>Eukaryota</taxon>
        <taxon>Metazoa</taxon>
        <taxon>Ecdysozoa</taxon>
        <taxon>Arthropoda</taxon>
        <taxon>Crustacea</taxon>
        <taxon>Multicrustacea</taxon>
        <taxon>Malacostraca</taxon>
        <taxon>Eumalacostraca</taxon>
        <taxon>Peracarida</taxon>
        <taxon>Amphipoda</taxon>
        <taxon>Amphilochidea</taxon>
        <taxon>Lysianassida</taxon>
        <taxon>Lysianassidira</taxon>
        <taxon>Lysianassoidea</taxon>
        <taxon>Lysianassidae</taxon>
        <taxon>Hirondellea</taxon>
    </lineage>
</organism>
<feature type="domain" description="C2H2-type" evidence="7">
    <location>
        <begin position="367"/>
        <end position="400"/>
    </location>
</feature>
<dbReference type="PANTHER" id="PTHR12522:SF4">
    <property type="entry name" value="ZINC FINGER PROTEIN ELBOW"/>
    <property type="match status" value="1"/>
</dbReference>
<dbReference type="GO" id="GO:0008270">
    <property type="term" value="F:zinc ion binding"/>
    <property type="evidence" value="ECO:0007669"/>
    <property type="project" value="UniProtKB-KW"/>
</dbReference>
<reference evidence="8" key="2">
    <citation type="journal article" date="2018" name="Biosci. Biotechnol. Biochem.">
        <title>Polysaccharide hydrolase of the hadal zone amphipods Hirondellea gigas.</title>
        <authorList>
            <person name="Kobayashi H."/>
            <person name="Nagahama T."/>
            <person name="Arai W."/>
            <person name="Sasagawa Y."/>
            <person name="Umeda M."/>
            <person name="Hayashi T."/>
            <person name="Nikaido I."/>
            <person name="Watanabe H."/>
            <person name="Oguri K."/>
            <person name="Kitazato H."/>
            <person name="Fujioka K."/>
            <person name="Kido Y."/>
            <person name="Takami H."/>
        </authorList>
    </citation>
    <scope>NUCLEOTIDE SEQUENCE</scope>
    <source>
        <tissue evidence="8">Whole body</tissue>
    </source>
</reference>
<dbReference type="GO" id="GO:0045892">
    <property type="term" value="P:negative regulation of DNA-templated transcription"/>
    <property type="evidence" value="ECO:0007669"/>
    <property type="project" value="TreeGrafter"/>
</dbReference>
<evidence type="ECO:0000313" key="8">
    <source>
        <dbReference type="EMBL" id="LAB67835.1"/>
    </source>
</evidence>
<keyword evidence="2" id="KW-0479">Metal-binding</keyword>
<accession>A0A2P2I1C1</accession>
<dbReference type="AlphaFoldDB" id="A0A2P2I1C1"/>
<dbReference type="Gene3D" id="3.30.160.60">
    <property type="entry name" value="Classic Zinc Finger"/>
    <property type="match status" value="1"/>
</dbReference>
<sequence>MLTSTSNQYLRPEYLSPIQGNTIELDAKKSPLALLAATCSQIGSDGPQKGGTAISPSDSKSTKDHKASPGAKSPSSVISTDDSPPSKIPSFRPYEKKKDDHPSGDDERSSPSRKTPNNRASPGQGSPSSIGGHGQQNGSTAGRITPHQPPQRSASRNSDSGRPNSSPLSSSSRSGLHETSLSSSSVRTSSPSSAGPKLCSLSSTLGLGSLSGLSELCKDPLAAYKLSPNLYPGLGLGFDHLGVGLAALTAKVSPHSVASSCANFSTALSTPYIAWTRIKTSGGTETVVPVCRDPYCSECQVNAHAAQVVSGSCPTGCSHCSQITAYTKNLSASLPSILHSLQPSPLSSFYSPINLLSGSHASQQQQNVCNWISGDSYCGKRFNSSEDLLQHLRTHTSTAASLDTSAVTLASLHHALHPHHPLLAGHLPRGYPTPPLSPLSAAARYHPYAAKPSLSHLPPSAHLPPAAALSVASLSALAPHPLSAYYSPYSLYARGLGASNGLHP</sequence>